<dbReference type="Proteomes" id="UP000267145">
    <property type="component" value="Unassembled WGS sequence"/>
</dbReference>
<proteinExistence type="predicted"/>
<evidence type="ECO:0000313" key="3">
    <source>
        <dbReference type="Proteomes" id="UP000267145"/>
    </source>
</evidence>
<protein>
    <submittedName>
        <fullName evidence="2">Uncharacterized protein</fullName>
    </submittedName>
</protein>
<keyword evidence="3" id="KW-1185">Reference proteome</keyword>
<reference evidence="2 3" key="1">
    <citation type="submission" date="2018-10" db="EMBL/GenBank/DDBJ databases">
        <title>Genome sequence of Verticillium nonalfalfae VnAa140.</title>
        <authorList>
            <person name="Stajich J.E."/>
            <person name="Kasson M.T."/>
        </authorList>
    </citation>
    <scope>NUCLEOTIDE SEQUENCE [LARGE SCALE GENOMIC DNA]</scope>
    <source>
        <strain evidence="2 3">VnAa140</strain>
    </source>
</reference>
<evidence type="ECO:0000313" key="2">
    <source>
        <dbReference type="EMBL" id="RNJ60402.1"/>
    </source>
</evidence>
<feature type="region of interest" description="Disordered" evidence="1">
    <location>
        <begin position="1"/>
        <end position="126"/>
    </location>
</feature>
<organism evidence="2 3">
    <name type="scientific">Verticillium nonalfalfae</name>
    <dbReference type="NCBI Taxonomy" id="1051616"/>
    <lineage>
        <taxon>Eukaryota</taxon>
        <taxon>Fungi</taxon>
        <taxon>Dikarya</taxon>
        <taxon>Ascomycota</taxon>
        <taxon>Pezizomycotina</taxon>
        <taxon>Sordariomycetes</taxon>
        <taxon>Hypocreomycetidae</taxon>
        <taxon>Glomerellales</taxon>
        <taxon>Plectosphaerellaceae</taxon>
        <taxon>Verticillium</taxon>
    </lineage>
</organism>
<dbReference type="RefSeq" id="XP_028498560.1">
    <property type="nucleotide sequence ID" value="XM_028642188.1"/>
</dbReference>
<accession>A0A3M9YKB5</accession>
<dbReference type="AlphaFoldDB" id="A0A3M9YKB5"/>
<dbReference type="GeneID" id="39611782"/>
<gene>
    <name evidence="2" type="ORF">D7B24_008093</name>
</gene>
<name>A0A3M9YKB5_9PEZI</name>
<evidence type="ECO:0000256" key="1">
    <source>
        <dbReference type="SAM" id="MobiDB-lite"/>
    </source>
</evidence>
<sequence>MSGDPTSHPFPRSPDIPAQSGSHHPNRDRRPHTGPSSPDDPADNTAEAQARPSRSGPPDQEATKAQRQRRRSPRFADPGHGPASHLDSFVSEKPAAAEGGVRPVDGPAAGDDAAGEADGATEEQRAELEREIVQSMRQYVQGAQE</sequence>
<comment type="caution">
    <text evidence="2">The sequence shown here is derived from an EMBL/GenBank/DDBJ whole genome shotgun (WGS) entry which is preliminary data.</text>
</comment>
<dbReference type="EMBL" id="RBVV01000007">
    <property type="protein sequence ID" value="RNJ60402.1"/>
    <property type="molecule type" value="Genomic_DNA"/>
</dbReference>